<protein>
    <submittedName>
        <fullName evidence="1">Uncharacterized protein</fullName>
    </submittedName>
</protein>
<name>A0A515EV95_9BURK</name>
<organism evidence="1 2">
    <name type="scientific">Rhodoferax aquaticus</name>
    <dbReference type="NCBI Taxonomy" id="2527691"/>
    <lineage>
        <taxon>Bacteria</taxon>
        <taxon>Pseudomonadati</taxon>
        <taxon>Pseudomonadota</taxon>
        <taxon>Betaproteobacteria</taxon>
        <taxon>Burkholderiales</taxon>
        <taxon>Comamonadaceae</taxon>
        <taxon>Rhodoferax</taxon>
    </lineage>
</organism>
<accession>A0A515EV95</accession>
<sequence length="68" mass="7354">MGKYRIAACPRQLDSGRFAAQVSIASGRGSACTDRVMRFVDDFLTIDAAADYAIAQGIDWVSATTRTH</sequence>
<dbReference type="EMBL" id="CP036282">
    <property type="protein sequence ID" value="QDL56587.1"/>
    <property type="molecule type" value="Genomic_DNA"/>
</dbReference>
<dbReference type="AlphaFoldDB" id="A0A515EV95"/>
<evidence type="ECO:0000313" key="2">
    <source>
        <dbReference type="Proteomes" id="UP000317365"/>
    </source>
</evidence>
<reference evidence="2" key="2">
    <citation type="journal article" date="2020" name="Int. J. Syst. Evol. Microbiol.">
        <title>Genomic insights into a novel species Rhodoferax aquaticus sp. nov., isolated from freshwater.</title>
        <authorList>
            <person name="Li T."/>
            <person name="Zhuo Y."/>
            <person name="Jin C.Z."/>
            <person name="Wu X."/>
            <person name="Ko S.R."/>
            <person name="Jin F.J."/>
            <person name="Ahn C.Y."/>
            <person name="Oh H.M."/>
            <person name="Lee H.G."/>
            <person name="Jin L."/>
        </authorList>
    </citation>
    <scope>NUCLEOTIDE SEQUENCE [LARGE SCALE GENOMIC DNA]</scope>
    <source>
        <strain evidence="2">Gr-4</strain>
    </source>
</reference>
<evidence type="ECO:0000313" key="1">
    <source>
        <dbReference type="EMBL" id="QDL56587.1"/>
    </source>
</evidence>
<keyword evidence="2" id="KW-1185">Reference proteome</keyword>
<reference evidence="2" key="1">
    <citation type="submission" date="2019-02" db="EMBL/GenBank/DDBJ databases">
        <title>Complete genome sequence of Rhodoferax sp. Gr-4.</title>
        <authorList>
            <person name="Jin L."/>
        </authorList>
    </citation>
    <scope>NUCLEOTIDE SEQUENCE [LARGE SCALE GENOMIC DNA]</scope>
    <source>
        <strain evidence="2">Gr-4</strain>
    </source>
</reference>
<dbReference type="Proteomes" id="UP000317365">
    <property type="component" value="Chromosome"/>
</dbReference>
<dbReference type="KEGG" id="rhg:EXZ61_00025"/>
<gene>
    <name evidence="1" type="ORF">EXZ61_00025</name>
</gene>
<proteinExistence type="predicted"/>